<dbReference type="Pfam" id="PF00107">
    <property type="entry name" value="ADH_zinc_N"/>
    <property type="match status" value="1"/>
</dbReference>
<keyword evidence="5" id="KW-0862">Zinc</keyword>
<gene>
    <name evidence="9" type="ORF">GSI_14831</name>
</gene>
<dbReference type="STRING" id="1077348.A0A2G8RPT3"/>
<name>A0A2G8RPT3_9APHY</name>
<dbReference type="PANTHER" id="PTHR42940:SF3">
    <property type="entry name" value="ALCOHOL DEHYDROGENASE 1-RELATED"/>
    <property type="match status" value="1"/>
</dbReference>
<dbReference type="EC" id="1.1.1.1" evidence="3"/>
<dbReference type="FunFam" id="3.40.50.720:FF:000039">
    <property type="entry name" value="Alcohol dehydrogenase AdhP"/>
    <property type="match status" value="1"/>
</dbReference>
<keyword evidence="7" id="KW-0520">NAD</keyword>
<dbReference type="InterPro" id="IPR020843">
    <property type="entry name" value="ER"/>
</dbReference>
<evidence type="ECO:0000313" key="10">
    <source>
        <dbReference type="Proteomes" id="UP000230002"/>
    </source>
</evidence>
<dbReference type="Gene3D" id="3.40.50.720">
    <property type="entry name" value="NAD(P)-binding Rossmann-like Domain"/>
    <property type="match status" value="1"/>
</dbReference>
<evidence type="ECO:0000259" key="8">
    <source>
        <dbReference type="SMART" id="SM00829"/>
    </source>
</evidence>
<dbReference type="CDD" id="cd08297">
    <property type="entry name" value="CAD3"/>
    <property type="match status" value="1"/>
</dbReference>
<accession>A0A2G8RPT3</accession>
<comment type="caution">
    <text evidence="9">The sequence shown here is derived from an EMBL/GenBank/DDBJ whole genome shotgun (WGS) entry which is preliminary data.</text>
</comment>
<dbReference type="SMART" id="SM00829">
    <property type="entry name" value="PKS_ER"/>
    <property type="match status" value="1"/>
</dbReference>
<evidence type="ECO:0000256" key="6">
    <source>
        <dbReference type="ARBA" id="ARBA00023002"/>
    </source>
</evidence>
<sequence length="357" mass="38125">MSFNIPKVQKAAIVEKTSEPLKIINDFPVKQPEELAPGECLVELDVSGVCHTDLHARNGDWPIQAKLPLIGGHEGVGRIVAIGAHTSDSPVKVGDRVGIKWLAYSCMDCEPCRKGLEQSCLNGRYSGFTVDGTFSQYVVSWVTHVTPIPESLSSAEAASILCAGVTVYRAIKYSRTKIGDWIVLPGAGGGLGHLAVQYAVAMGLRVVAIDTGAEKKELVMRLGAEKWVDFRETKDLVKDVIAATDGLGGHAAVVTAATGAAYAQAVDYLRMGGTLMVVGLPAKANLSADIFFTVVKSISILGSYVGNRQDAREAIEIAARGKVKCHYSLKPLSELSQTYEALEQGKIAGRIVLNMKD</sequence>
<dbReference type="Proteomes" id="UP000230002">
    <property type="component" value="Unassembled WGS sequence"/>
</dbReference>
<evidence type="ECO:0000256" key="3">
    <source>
        <dbReference type="ARBA" id="ARBA00013190"/>
    </source>
</evidence>
<evidence type="ECO:0000256" key="7">
    <source>
        <dbReference type="ARBA" id="ARBA00023027"/>
    </source>
</evidence>
<dbReference type="OrthoDB" id="1879366at2759"/>
<evidence type="ECO:0000256" key="2">
    <source>
        <dbReference type="ARBA" id="ARBA00008072"/>
    </source>
</evidence>
<dbReference type="EMBL" id="AYKW01000068">
    <property type="protein sequence ID" value="PIL23519.1"/>
    <property type="molecule type" value="Genomic_DNA"/>
</dbReference>
<dbReference type="GO" id="GO:0004022">
    <property type="term" value="F:alcohol dehydrogenase (NAD+) activity"/>
    <property type="evidence" value="ECO:0007669"/>
    <property type="project" value="UniProtKB-EC"/>
</dbReference>
<comment type="cofactor">
    <cofactor evidence="1">
        <name>Zn(2+)</name>
        <dbReference type="ChEBI" id="CHEBI:29105"/>
    </cofactor>
</comment>
<dbReference type="PANTHER" id="PTHR42940">
    <property type="entry name" value="ALCOHOL DEHYDROGENASE 1-RELATED"/>
    <property type="match status" value="1"/>
</dbReference>
<evidence type="ECO:0000256" key="4">
    <source>
        <dbReference type="ARBA" id="ARBA00022723"/>
    </source>
</evidence>
<dbReference type="InterPro" id="IPR013154">
    <property type="entry name" value="ADH-like_N"/>
</dbReference>
<feature type="domain" description="Enoyl reductase (ER)" evidence="8">
    <location>
        <begin position="25"/>
        <end position="353"/>
    </location>
</feature>
<proteinExistence type="inferred from homology"/>
<dbReference type="AlphaFoldDB" id="A0A2G8RPT3"/>
<keyword evidence="6" id="KW-0560">Oxidoreductase</keyword>
<organism evidence="9 10">
    <name type="scientific">Ganoderma sinense ZZ0214-1</name>
    <dbReference type="NCBI Taxonomy" id="1077348"/>
    <lineage>
        <taxon>Eukaryota</taxon>
        <taxon>Fungi</taxon>
        <taxon>Dikarya</taxon>
        <taxon>Basidiomycota</taxon>
        <taxon>Agaricomycotina</taxon>
        <taxon>Agaricomycetes</taxon>
        <taxon>Polyporales</taxon>
        <taxon>Polyporaceae</taxon>
        <taxon>Ganoderma</taxon>
    </lineage>
</organism>
<evidence type="ECO:0000313" key="9">
    <source>
        <dbReference type="EMBL" id="PIL23519.1"/>
    </source>
</evidence>
<reference evidence="9 10" key="1">
    <citation type="journal article" date="2015" name="Sci. Rep.">
        <title>Chromosome-level genome map provides insights into diverse defense mechanisms in the medicinal fungus Ganoderma sinense.</title>
        <authorList>
            <person name="Zhu Y."/>
            <person name="Xu J."/>
            <person name="Sun C."/>
            <person name="Zhou S."/>
            <person name="Xu H."/>
            <person name="Nelson D.R."/>
            <person name="Qian J."/>
            <person name="Song J."/>
            <person name="Luo H."/>
            <person name="Xiang L."/>
            <person name="Li Y."/>
            <person name="Xu Z."/>
            <person name="Ji A."/>
            <person name="Wang L."/>
            <person name="Lu S."/>
            <person name="Hayward A."/>
            <person name="Sun W."/>
            <person name="Li X."/>
            <person name="Schwartz D.C."/>
            <person name="Wang Y."/>
            <person name="Chen S."/>
        </authorList>
    </citation>
    <scope>NUCLEOTIDE SEQUENCE [LARGE SCALE GENOMIC DNA]</scope>
    <source>
        <strain evidence="9 10">ZZ0214-1</strain>
    </source>
</reference>
<dbReference type="GO" id="GO:0046872">
    <property type="term" value="F:metal ion binding"/>
    <property type="evidence" value="ECO:0007669"/>
    <property type="project" value="UniProtKB-KW"/>
</dbReference>
<evidence type="ECO:0000256" key="1">
    <source>
        <dbReference type="ARBA" id="ARBA00001947"/>
    </source>
</evidence>
<dbReference type="SUPFAM" id="SSF51735">
    <property type="entry name" value="NAD(P)-binding Rossmann-fold domains"/>
    <property type="match status" value="1"/>
</dbReference>
<dbReference type="SUPFAM" id="SSF50129">
    <property type="entry name" value="GroES-like"/>
    <property type="match status" value="1"/>
</dbReference>
<evidence type="ECO:0000256" key="5">
    <source>
        <dbReference type="ARBA" id="ARBA00022833"/>
    </source>
</evidence>
<keyword evidence="10" id="KW-1185">Reference proteome</keyword>
<dbReference type="Pfam" id="PF08240">
    <property type="entry name" value="ADH_N"/>
    <property type="match status" value="1"/>
</dbReference>
<dbReference type="InterPro" id="IPR036291">
    <property type="entry name" value="NAD(P)-bd_dom_sf"/>
</dbReference>
<dbReference type="GO" id="GO:0005737">
    <property type="term" value="C:cytoplasm"/>
    <property type="evidence" value="ECO:0007669"/>
    <property type="project" value="TreeGrafter"/>
</dbReference>
<protein>
    <recommendedName>
        <fullName evidence="3">alcohol dehydrogenase</fullName>
        <ecNumber evidence="3">1.1.1.1</ecNumber>
    </recommendedName>
</protein>
<comment type="similarity">
    <text evidence="2">Belongs to the zinc-containing alcohol dehydrogenase family.</text>
</comment>
<keyword evidence="4" id="KW-0479">Metal-binding</keyword>
<dbReference type="InterPro" id="IPR013149">
    <property type="entry name" value="ADH-like_C"/>
</dbReference>
<dbReference type="InterPro" id="IPR011032">
    <property type="entry name" value="GroES-like_sf"/>
</dbReference>
<dbReference type="Gene3D" id="3.90.180.10">
    <property type="entry name" value="Medium-chain alcohol dehydrogenases, catalytic domain"/>
    <property type="match status" value="1"/>
</dbReference>